<dbReference type="PROSITE" id="PS51270">
    <property type="entry name" value="ZF_CTCHY"/>
    <property type="match status" value="1"/>
</dbReference>
<dbReference type="Proteomes" id="UP000324897">
    <property type="component" value="Chromosome 5"/>
</dbReference>
<evidence type="ECO:0000256" key="4">
    <source>
        <dbReference type="PROSITE-ProRule" id="PRU00175"/>
    </source>
</evidence>
<dbReference type="GO" id="GO:0016567">
    <property type="term" value="P:protein ubiquitination"/>
    <property type="evidence" value="ECO:0007669"/>
    <property type="project" value="TreeGrafter"/>
</dbReference>
<dbReference type="OrthoDB" id="411372at2759"/>
<feature type="region of interest" description="Disordered" evidence="5">
    <location>
        <begin position="53"/>
        <end position="101"/>
    </location>
</feature>
<dbReference type="CDD" id="cd16464">
    <property type="entry name" value="RING-H2_Pirh2-like"/>
    <property type="match status" value="1"/>
</dbReference>
<feature type="non-terminal residue" evidence="8">
    <location>
        <position position="1"/>
    </location>
</feature>
<dbReference type="InterPro" id="IPR037275">
    <property type="entry name" value="Znf_CTCHY_sf"/>
</dbReference>
<sequence length="435" mass="48218">MTRAGSLRTVPRGLHLFTASQKGPAPPNASTQLLSASLSRCRTEHLHERLYKQSPARAVPSAAAVEERVHARGRRSSSTQPEATGRGESPVPAATATARPALARQRRAAEHGIRLRTGAAIRVRALQEEMQDKGAVLRGGIVTTKPRSQLHNTAPEFSCTVLQLCLIVFFIPPCRIRWRSMSTTVTSFLDTRSSWLSALSAIKNSMFSKTVRIVELVWVNTSVQNATSLTMTYRRTNSIATDVAYVGKTGGAENFYHCDKCGCCYTSVLRDSHRCVDRAMHHNCPVCFEYLFDSTKAISVLHCGHTIHLECLYEMRAHQQFSCPICLRSACDMSDAWQKLDQEVAASPMPAIYQKKMVRTLALQSRLSHLHRLLCQNAVLTTNVSVIFSTQIWILCNDCGKTSNVQFHILAHKCPGCSSYNTRQTRGDPAACSRI</sequence>
<evidence type="ECO:0008006" key="10">
    <source>
        <dbReference type="Google" id="ProtNLM"/>
    </source>
</evidence>
<dbReference type="SUPFAM" id="SSF161245">
    <property type="entry name" value="Zinc hairpin stack"/>
    <property type="match status" value="1"/>
</dbReference>
<reference evidence="8 9" key="1">
    <citation type="journal article" date="2019" name="Sci. Rep.">
        <title>A high-quality genome of Eragrostis curvula grass provides insights into Poaceae evolution and supports new strategies to enhance forage quality.</title>
        <authorList>
            <person name="Carballo J."/>
            <person name="Santos B.A.C.M."/>
            <person name="Zappacosta D."/>
            <person name="Garbus I."/>
            <person name="Selva J.P."/>
            <person name="Gallo C.A."/>
            <person name="Diaz A."/>
            <person name="Albertini E."/>
            <person name="Caccamo M."/>
            <person name="Echenique V."/>
        </authorList>
    </citation>
    <scope>NUCLEOTIDE SEQUENCE [LARGE SCALE GENOMIC DNA]</scope>
    <source>
        <strain evidence="9">cv. Victoria</strain>
        <tissue evidence="8">Leaf</tissue>
    </source>
</reference>
<dbReference type="GO" id="GO:0006511">
    <property type="term" value="P:ubiquitin-dependent protein catabolic process"/>
    <property type="evidence" value="ECO:0007669"/>
    <property type="project" value="TreeGrafter"/>
</dbReference>
<proteinExistence type="predicted"/>
<dbReference type="PANTHER" id="PTHR21319:SF66">
    <property type="entry name" value="CHY-TYPE_CTCHY-TYPE_RING-TYPE ZINC FINGER PROTEIN"/>
    <property type="match status" value="1"/>
</dbReference>
<accession>A0A5J9WI68</accession>
<dbReference type="InterPro" id="IPR027370">
    <property type="entry name" value="Znf-RING_euk"/>
</dbReference>
<dbReference type="Gene3D" id="3.30.40.10">
    <property type="entry name" value="Zinc/RING finger domain, C3HC4 (zinc finger)"/>
    <property type="match status" value="1"/>
</dbReference>
<evidence type="ECO:0000313" key="8">
    <source>
        <dbReference type="EMBL" id="TVU48402.1"/>
    </source>
</evidence>
<dbReference type="PANTHER" id="PTHR21319">
    <property type="entry name" value="RING FINGER AND CHY ZINC FINGER DOMAIN-CONTAINING PROTEIN 1"/>
    <property type="match status" value="1"/>
</dbReference>
<evidence type="ECO:0000313" key="9">
    <source>
        <dbReference type="Proteomes" id="UP000324897"/>
    </source>
</evidence>
<evidence type="ECO:0000256" key="3">
    <source>
        <dbReference type="ARBA" id="ARBA00022833"/>
    </source>
</evidence>
<protein>
    <recommendedName>
        <fullName evidence="10">RING-type domain-containing protein</fullName>
    </recommendedName>
</protein>
<feature type="compositionally biased region" description="Low complexity" evidence="5">
    <location>
        <begin position="54"/>
        <end position="64"/>
    </location>
</feature>
<evidence type="ECO:0000259" key="7">
    <source>
        <dbReference type="PROSITE" id="PS51270"/>
    </source>
</evidence>
<dbReference type="InterPro" id="IPR039512">
    <property type="entry name" value="RCHY1_zinc-ribbon"/>
</dbReference>
<organism evidence="8 9">
    <name type="scientific">Eragrostis curvula</name>
    <name type="common">weeping love grass</name>
    <dbReference type="NCBI Taxonomy" id="38414"/>
    <lineage>
        <taxon>Eukaryota</taxon>
        <taxon>Viridiplantae</taxon>
        <taxon>Streptophyta</taxon>
        <taxon>Embryophyta</taxon>
        <taxon>Tracheophyta</taxon>
        <taxon>Spermatophyta</taxon>
        <taxon>Magnoliopsida</taxon>
        <taxon>Liliopsida</taxon>
        <taxon>Poales</taxon>
        <taxon>Poaceae</taxon>
        <taxon>PACMAD clade</taxon>
        <taxon>Chloridoideae</taxon>
        <taxon>Eragrostideae</taxon>
        <taxon>Eragrostidinae</taxon>
        <taxon>Eragrostis</taxon>
    </lineage>
</organism>
<dbReference type="Gene3D" id="2.20.28.10">
    <property type="match status" value="1"/>
</dbReference>
<feature type="domain" description="RING-type" evidence="6">
    <location>
        <begin position="284"/>
        <end position="326"/>
    </location>
</feature>
<evidence type="ECO:0000256" key="1">
    <source>
        <dbReference type="ARBA" id="ARBA00022723"/>
    </source>
</evidence>
<keyword evidence="3" id="KW-0862">Zinc</keyword>
<dbReference type="GO" id="GO:0008270">
    <property type="term" value="F:zinc ion binding"/>
    <property type="evidence" value="ECO:0007669"/>
    <property type="project" value="UniProtKB-KW"/>
</dbReference>
<dbReference type="Gramene" id="TVU48402">
    <property type="protein sequence ID" value="TVU48402"/>
    <property type="gene ID" value="EJB05_08038"/>
</dbReference>
<keyword evidence="1" id="KW-0479">Metal-binding</keyword>
<evidence type="ECO:0000259" key="6">
    <source>
        <dbReference type="PROSITE" id="PS50089"/>
    </source>
</evidence>
<dbReference type="EMBL" id="RWGY01000004">
    <property type="protein sequence ID" value="TVU48402.1"/>
    <property type="molecule type" value="Genomic_DNA"/>
</dbReference>
<dbReference type="InterPro" id="IPR013083">
    <property type="entry name" value="Znf_RING/FYVE/PHD"/>
</dbReference>
<dbReference type="Pfam" id="PF13445">
    <property type="entry name" value="zf-RING_UBOX"/>
    <property type="match status" value="1"/>
</dbReference>
<dbReference type="GO" id="GO:0005634">
    <property type="term" value="C:nucleus"/>
    <property type="evidence" value="ECO:0007669"/>
    <property type="project" value="TreeGrafter"/>
</dbReference>
<dbReference type="InterPro" id="IPR001841">
    <property type="entry name" value="Znf_RING"/>
</dbReference>
<dbReference type="AlphaFoldDB" id="A0A5J9WI68"/>
<dbReference type="GO" id="GO:0061630">
    <property type="term" value="F:ubiquitin protein ligase activity"/>
    <property type="evidence" value="ECO:0007669"/>
    <property type="project" value="TreeGrafter"/>
</dbReference>
<feature type="domain" description="CTCHY-type" evidence="7">
    <location>
        <begin position="219"/>
        <end position="283"/>
    </location>
</feature>
<dbReference type="PROSITE" id="PS50089">
    <property type="entry name" value="ZF_RING_2"/>
    <property type="match status" value="1"/>
</dbReference>
<dbReference type="Pfam" id="PF14599">
    <property type="entry name" value="zinc_ribbon_6"/>
    <property type="match status" value="1"/>
</dbReference>
<keyword evidence="2 4" id="KW-0863">Zinc-finger</keyword>
<name>A0A5J9WI68_9POAL</name>
<evidence type="ECO:0000256" key="2">
    <source>
        <dbReference type="ARBA" id="ARBA00022771"/>
    </source>
</evidence>
<feature type="compositionally biased region" description="Low complexity" evidence="5">
    <location>
        <begin position="92"/>
        <end position="101"/>
    </location>
</feature>
<keyword evidence="9" id="KW-1185">Reference proteome</keyword>
<evidence type="ECO:0000256" key="5">
    <source>
        <dbReference type="SAM" id="MobiDB-lite"/>
    </source>
</evidence>
<dbReference type="InterPro" id="IPR017921">
    <property type="entry name" value="Znf_CTCHY"/>
</dbReference>
<dbReference type="SUPFAM" id="SSF57850">
    <property type="entry name" value="RING/U-box"/>
    <property type="match status" value="1"/>
</dbReference>
<dbReference type="SMART" id="SM00184">
    <property type="entry name" value="RING"/>
    <property type="match status" value="1"/>
</dbReference>
<comment type="caution">
    <text evidence="8">The sequence shown here is derived from an EMBL/GenBank/DDBJ whole genome shotgun (WGS) entry which is preliminary data.</text>
</comment>
<gene>
    <name evidence="8" type="ORF">EJB05_08038</name>
</gene>